<dbReference type="AlphaFoldDB" id="A0A3A8ISC6"/>
<reference evidence="3" key="1">
    <citation type="submission" date="2018-09" db="EMBL/GenBank/DDBJ databases">
        <authorList>
            <person name="Livingstone P.G."/>
            <person name="Whitworth D.E."/>
        </authorList>
    </citation>
    <scope>NUCLEOTIDE SEQUENCE [LARGE SCALE GENOMIC DNA]</scope>
    <source>
        <strain evidence="3">CA054A</strain>
    </source>
</reference>
<evidence type="ECO:0000313" key="3">
    <source>
        <dbReference type="Proteomes" id="UP000268094"/>
    </source>
</evidence>
<dbReference type="Proteomes" id="UP000268094">
    <property type="component" value="Unassembled WGS sequence"/>
</dbReference>
<name>A0A3A8ISC6_9BACT</name>
<feature type="compositionally biased region" description="Basic and acidic residues" evidence="1">
    <location>
        <begin position="1"/>
        <end position="10"/>
    </location>
</feature>
<feature type="region of interest" description="Disordered" evidence="1">
    <location>
        <begin position="1"/>
        <end position="34"/>
    </location>
</feature>
<evidence type="ECO:0000256" key="1">
    <source>
        <dbReference type="SAM" id="MobiDB-lite"/>
    </source>
</evidence>
<protein>
    <submittedName>
        <fullName evidence="2">Uncharacterized protein</fullName>
    </submittedName>
</protein>
<proteinExistence type="predicted"/>
<gene>
    <name evidence="2" type="ORF">D7V88_18385</name>
</gene>
<sequence length="115" mass="12605">MDGSGLERDAVTSTSHRQVGVPSPDEPPLPLSDRALMKSWPSEWNPSSAPGAPSTARVEKTWMECGVVAKHLGDGRDVPVQRRHVLDEAALEVEVDVAHAVVRHHDNCLAILWRE</sequence>
<accession>A0A3A8ISC6</accession>
<organism evidence="2 3">
    <name type="scientific">Corallococcus terminator</name>
    <dbReference type="NCBI Taxonomy" id="2316733"/>
    <lineage>
        <taxon>Bacteria</taxon>
        <taxon>Pseudomonadati</taxon>
        <taxon>Myxococcota</taxon>
        <taxon>Myxococcia</taxon>
        <taxon>Myxococcales</taxon>
        <taxon>Cystobacterineae</taxon>
        <taxon>Myxococcaceae</taxon>
        <taxon>Corallococcus</taxon>
    </lineage>
</organism>
<keyword evidence="3" id="KW-1185">Reference proteome</keyword>
<dbReference type="EMBL" id="RAVZ01000118">
    <property type="protein sequence ID" value="RKG86202.1"/>
    <property type="molecule type" value="Genomic_DNA"/>
</dbReference>
<evidence type="ECO:0000313" key="2">
    <source>
        <dbReference type="EMBL" id="RKG86202.1"/>
    </source>
</evidence>
<comment type="caution">
    <text evidence="2">The sequence shown here is derived from an EMBL/GenBank/DDBJ whole genome shotgun (WGS) entry which is preliminary data.</text>
</comment>